<reference evidence="1 2" key="1">
    <citation type="journal article" date="2013" name="Genome Announc.">
        <title>Genome Sequence of Novosphingobium lindaniclasticum LE124T, Isolated from a Hexachlorocyclohexane Dumpsite.</title>
        <authorList>
            <person name="Saxena A."/>
            <person name="Nayyar N."/>
            <person name="Sangwan N."/>
            <person name="Kumari R."/>
            <person name="Khurana J.P."/>
            <person name="Lal R."/>
        </authorList>
    </citation>
    <scope>NUCLEOTIDE SEQUENCE [LARGE SCALE GENOMIC DNA]</scope>
    <source>
        <strain evidence="1 2">LE124</strain>
    </source>
</reference>
<dbReference type="OrthoDB" id="7573431at2"/>
<protein>
    <submittedName>
        <fullName evidence="1">Uncharacterized protein</fullName>
    </submittedName>
</protein>
<comment type="caution">
    <text evidence="1">The sequence shown here is derived from an EMBL/GenBank/DDBJ whole genome shotgun (WGS) entry which is preliminary data.</text>
</comment>
<dbReference type="RefSeq" id="WP_021235924.1">
    <property type="nucleotide sequence ID" value="NZ_ATHL01000147.1"/>
</dbReference>
<keyword evidence="2" id="KW-1185">Reference proteome</keyword>
<proteinExistence type="predicted"/>
<name>T0H8J9_9SPHN</name>
<evidence type="ECO:0000313" key="1">
    <source>
        <dbReference type="EMBL" id="EQB08423.1"/>
    </source>
</evidence>
<dbReference type="Proteomes" id="UP000015527">
    <property type="component" value="Unassembled WGS sequence"/>
</dbReference>
<evidence type="ECO:0000313" key="2">
    <source>
        <dbReference type="Proteomes" id="UP000015527"/>
    </source>
</evidence>
<gene>
    <name evidence="1" type="ORF">L284_21265</name>
</gene>
<accession>T0H8J9</accession>
<sequence>MTEVKADAFQAIEKLVSRLAPEPVCDDCVTQTLGLSPLDHVEQATRELVGAYGFERSKGGCSLCGETRLVTRRH</sequence>
<dbReference type="EMBL" id="ATHL01000147">
    <property type="protein sequence ID" value="EQB08423.1"/>
    <property type="molecule type" value="Genomic_DNA"/>
</dbReference>
<organism evidence="1 2">
    <name type="scientific">Novosphingobium lindaniclasticum LE124</name>
    <dbReference type="NCBI Taxonomy" id="1096930"/>
    <lineage>
        <taxon>Bacteria</taxon>
        <taxon>Pseudomonadati</taxon>
        <taxon>Pseudomonadota</taxon>
        <taxon>Alphaproteobacteria</taxon>
        <taxon>Sphingomonadales</taxon>
        <taxon>Sphingomonadaceae</taxon>
        <taxon>Novosphingobium</taxon>
    </lineage>
</organism>
<dbReference type="AlphaFoldDB" id="T0H8J9"/>
<dbReference type="eggNOG" id="ENOG502ZTDT">
    <property type="taxonomic scope" value="Bacteria"/>
</dbReference>